<dbReference type="EMBL" id="UZAM01011582">
    <property type="protein sequence ID" value="VDP17081.1"/>
    <property type="molecule type" value="Genomic_DNA"/>
</dbReference>
<keyword evidence="2" id="KW-1185">Reference proteome</keyword>
<evidence type="ECO:0000313" key="2">
    <source>
        <dbReference type="Proteomes" id="UP000270296"/>
    </source>
</evidence>
<accession>A0A183IXT2</accession>
<dbReference type="GO" id="GO:0009267">
    <property type="term" value="P:cellular response to starvation"/>
    <property type="evidence" value="ECO:0007669"/>
    <property type="project" value="TreeGrafter"/>
</dbReference>
<proteinExistence type="predicted"/>
<dbReference type="Proteomes" id="UP000270296">
    <property type="component" value="Unassembled WGS sequence"/>
</dbReference>
<dbReference type="GO" id="GO:0010506">
    <property type="term" value="P:regulation of autophagy"/>
    <property type="evidence" value="ECO:0007669"/>
    <property type="project" value="TreeGrafter"/>
</dbReference>
<reference evidence="3" key="1">
    <citation type="submission" date="2016-06" db="UniProtKB">
        <authorList>
            <consortium name="WormBaseParasite"/>
        </authorList>
    </citation>
    <scope>IDENTIFICATION</scope>
</reference>
<organism evidence="3">
    <name type="scientific">Soboliphyme baturini</name>
    <dbReference type="NCBI Taxonomy" id="241478"/>
    <lineage>
        <taxon>Eukaryota</taxon>
        <taxon>Metazoa</taxon>
        <taxon>Ecdysozoa</taxon>
        <taxon>Nematoda</taxon>
        <taxon>Enoplea</taxon>
        <taxon>Dorylaimia</taxon>
        <taxon>Dioctophymatida</taxon>
        <taxon>Dioctophymatoidea</taxon>
        <taxon>Soboliphymatidae</taxon>
        <taxon>Soboliphyme</taxon>
    </lineage>
</organism>
<dbReference type="GO" id="GO:0005737">
    <property type="term" value="C:cytoplasm"/>
    <property type="evidence" value="ECO:0007669"/>
    <property type="project" value="TreeGrafter"/>
</dbReference>
<dbReference type="GO" id="GO:0030307">
    <property type="term" value="P:positive regulation of cell growth"/>
    <property type="evidence" value="ECO:0007669"/>
    <property type="project" value="TreeGrafter"/>
</dbReference>
<evidence type="ECO:0000313" key="1">
    <source>
        <dbReference type="EMBL" id="VDP17081.1"/>
    </source>
</evidence>
<dbReference type="AlphaFoldDB" id="A0A183IXT2"/>
<dbReference type="InterPro" id="IPR036322">
    <property type="entry name" value="WD40_repeat_dom_sf"/>
</dbReference>
<dbReference type="Pfam" id="PF00400">
    <property type="entry name" value="WD40"/>
    <property type="match status" value="1"/>
</dbReference>
<dbReference type="OrthoDB" id="10262360at2759"/>
<dbReference type="WBParaSite" id="SBAD_0000874001-mRNA-1">
    <property type="protein sequence ID" value="SBAD_0000874001-mRNA-1"/>
    <property type="gene ID" value="SBAD_0000874001"/>
</dbReference>
<dbReference type="SMART" id="SM00320">
    <property type="entry name" value="WD40"/>
    <property type="match status" value="5"/>
</dbReference>
<dbReference type="InterPro" id="IPR015943">
    <property type="entry name" value="WD40/YVTN_repeat-like_dom_sf"/>
</dbReference>
<dbReference type="PANTHER" id="PTHR12848">
    <property type="entry name" value="REGULATORY-ASSOCIATED PROTEIN OF MTOR"/>
    <property type="match status" value="1"/>
</dbReference>
<dbReference type="InterPro" id="IPR004083">
    <property type="entry name" value="Raptor"/>
</dbReference>
<dbReference type="SUPFAM" id="SSF50978">
    <property type="entry name" value="WD40 repeat-like"/>
    <property type="match status" value="1"/>
</dbReference>
<dbReference type="GO" id="GO:0030674">
    <property type="term" value="F:protein-macromolecule adaptor activity"/>
    <property type="evidence" value="ECO:0007669"/>
    <property type="project" value="TreeGrafter"/>
</dbReference>
<dbReference type="GO" id="GO:0071230">
    <property type="term" value="P:cellular response to amino acid stimulus"/>
    <property type="evidence" value="ECO:0007669"/>
    <property type="project" value="TreeGrafter"/>
</dbReference>
<reference evidence="1 2" key="2">
    <citation type="submission" date="2018-11" db="EMBL/GenBank/DDBJ databases">
        <authorList>
            <consortium name="Pathogen Informatics"/>
        </authorList>
    </citation>
    <scope>NUCLEOTIDE SEQUENCE [LARGE SCALE GENOMIC DNA]</scope>
</reference>
<sequence>MTSFLQLILDVKLDRNRNLSIYSTIYTSPRRPMFGCLPEAGSTSGVSDTDTFAVEPLIQTEFVKWCTKRFAEPILHYLSDQEAQKQMLSITFSEVSDWALEALTALSTPRVAFQPSFSRSTASPSSCLAFLPLHPLLCTGDGSGVNVWDWESGRFICGFQNQNKTPNELFDSLCAVTPGRVTAIHIVNPYTDGYMLVGTDTGEVRIWDCHFSSVSPSLSSSQSYCKPELVTGWNAMGDVQRFSSVPSTHYYWEQNTGLLFVGGDFRELLIWDAHREQNVAQVTVGSASNVFVTSISADSAGHHLTAVGCSDGTVRLFDRRLPTNDCNVMTLRCLQSPVCRVHLQTKSIGSKLLAGTVAGDLCLWDPRIFQEPVAYRRLDDGGVRSIDAHRSFELIAVASSTQTSILTFDWKLHSVIRPSDGFIGQRSAASCCVHFHPLRAHLAVSATDGTIVVYGLAS</sequence>
<evidence type="ECO:0000313" key="3">
    <source>
        <dbReference type="WBParaSite" id="SBAD_0000874001-mRNA-1"/>
    </source>
</evidence>
<protein>
    <submittedName>
        <fullName evidence="3">WD_REPEATS_REGION domain-containing protein</fullName>
    </submittedName>
</protein>
<dbReference type="PANTHER" id="PTHR12848:SF16">
    <property type="entry name" value="REGULATORY-ASSOCIATED PROTEIN OF MTOR"/>
    <property type="match status" value="1"/>
</dbReference>
<dbReference type="GO" id="GO:0031931">
    <property type="term" value="C:TORC1 complex"/>
    <property type="evidence" value="ECO:0007669"/>
    <property type="project" value="InterPro"/>
</dbReference>
<dbReference type="Gene3D" id="2.130.10.10">
    <property type="entry name" value="YVTN repeat-like/Quinoprotein amine dehydrogenase"/>
    <property type="match status" value="2"/>
</dbReference>
<dbReference type="InterPro" id="IPR001680">
    <property type="entry name" value="WD40_rpt"/>
</dbReference>
<gene>
    <name evidence="1" type="ORF">SBAD_LOCUS8430</name>
</gene>
<name>A0A183IXT2_9BILA</name>
<dbReference type="GO" id="GO:0038202">
    <property type="term" value="P:TORC1 signaling"/>
    <property type="evidence" value="ECO:0007669"/>
    <property type="project" value="TreeGrafter"/>
</dbReference>